<dbReference type="InterPro" id="IPR019786">
    <property type="entry name" value="Zinc_finger_PHD-type_CS"/>
</dbReference>
<feature type="domain" description="Helicase C-terminal" evidence="8">
    <location>
        <begin position="1996"/>
        <end position="2151"/>
    </location>
</feature>
<dbReference type="InterPro" id="IPR052583">
    <property type="entry name" value="ATP-helicase/E3_Ub-Ligase"/>
</dbReference>
<organism evidence="9 10">
    <name type="scientific">Ridgeia piscesae</name>
    <name type="common">Tubeworm</name>
    <dbReference type="NCBI Taxonomy" id="27915"/>
    <lineage>
        <taxon>Eukaryota</taxon>
        <taxon>Metazoa</taxon>
        <taxon>Spiralia</taxon>
        <taxon>Lophotrochozoa</taxon>
        <taxon>Annelida</taxon>
        <taxon>Polychaeta</taxon>
        <taxon>Sedentaria</taxon>
        <taxon>Canalipalpata</taxon>
        <taxon>Sabellida</taxon>
        <taxon>Siboglinidae</taxon>
        <taxon>Ridgeia</taxon>
    </lineage>
</organism>
<evidence type="ECO:0000256" key="2">
    <source>
        <dbReference type="ARBA" id="ARBA00022771"/>
    </source>
</evidence>
<dbReference type="Gene3D" id="3.30.40.10">
    <property type="entry name" value="Zinc/RING finger domain, C3HC4 (zinc finger)"/>
    <property type="match status" value="2"/>
</dbReference>
<evidence type="ECO:0000256" key="4">
    <source>
        <dbReference type="ARBA" id="ARBA00022833"/>
    </source>
</evidence>
<evidence type="ECO:0008006" key="11">
    <source>
        <dbReference type="Google" id="ProtNLM"/>
    </source>
</evidence>
<dbReference type="CDD" id="cd16569">
    <property type="entry name" value="RING-HC_SHPRH-like"/>
    <property type="match status" value="1"/>
</dbReference>
<sequence length="2173" mass="245608">MAPKRKSSAPRRANEGKRQAMTWNMFDGQTADTSIDVDVIIDDTSPTTEEQPRPVKDSVDPQSTSTKRKWVSPRLAEVEYISGLVDKCCFWKPILKKMPLKPGQWQCKLGEFKLHISGVQPDVIERILHSKHRIVLYIDTVDGDHVMHFEEGVSDKKKANTTLNVTCFTEMPSACLSLLKFYSIPLVMVGWDSDTALITLSIHMTERAVGRELKYPKQSNRTARTPFCDGVRRIMEYFYNIPYAVHKTKGQMQNHSIDELYDVIRNGHQAAPVQLTIDVQHPCLKPRLRPYQEEAVLWMLHREKLGQDQQERTATAADTTLHQPVTLCDGQVVYYNTYIGYLLNTQPTRNVSPAGGILADEMGLGKTVEVLACMLNHPRADVPKIEKRPVIVAKESTKVCEDSCTETNSKDTGARDSGTGWLLKTDKKAEPMKEDMLTMKDNVSPNKDMPSAEMLIMKEDATPNMDMSCADVSPGKKWPLHIWSRLVQSCHVNEDATPDMNMTSTEMSTMKEHASPNMNISSADMLLMKEDATPNMDMSSAEMLTMKEDATPNMDMSSAEMLTMKKDATPNMDMSSAELLTMKEDATPNMDMSSAEMLTMKEDATPNMDMSSAELLTMKEDATPNMDMSSAELLTMKEDATPNMDMSSAELLTMKEDATPNMDMSSAELLTMKEDATPNMDMSSAEMLTMKEDATPNMDMSSAEMLTMKEDATPNMDMSSAELLTMKEDATPNMDMSSAELLTMKEDATPNRDMSSAELLTMKEDATPNMDMSSAEMLTKKEDATPNMDMSSAEMLTKKEDATPNMDMSSAEVSDMKEHPSTSTTVYTLGSSFWKKPHWVLNEMNNTSKATLNPFTTEHTKSALSAPSASDTKQTPCTSDQQVPRKKRRGNSRKKKKQSQNGQTSILKGDSTRTQKSTVTASATPNKVMTRSGGETSTRYRNQSTFFETGGSLEPSNWNHYQNCPFGETSTVHRDQSTFDTATNSEDWIQYQNGRTEDKTSIEKTQSAGQTTSVWPPVSERATSNHAPNSITQKKPLKTYKRKKKHKQITETSEESARNHPNSITQKKPLKTNKRKKKHKQITETSEESARNHPNSITQKKPLKTNKRKKKHKQITETSEESVTQDKSIKENRTPIVNPHCANKEKESCALSQPAEGLVAGTKEKFECLCGGDGGSCDQMSQVQCEKCGLWQHAACVQYDLADPYRGPYLCPHCHVAAPPVPSGATLIITPRAISHQWVEEIEKHIQRQSLKVFVYSGVNLESFIQPLTLARQDIVITSYETLRRELNYVDLPHSNNDSGRRLRYAKRFMAVPSPMTAVEWWRICLDEAQMVERITTRTAEMTLRLSAVNRWCVTGTPIQRDIDDLYGLLLFLGVEPYWVRFWWNKILYEPYRHGNRDALEKVITEVLWRTAKKDVLEQLALPSQTEEMHWLTFSPVEEHFYRSQYHDSTAVARKNFLKWKERRTKLSSLDRRTLHNLLHPLLRLRQACCHPQAVRGEFLSIHKSTLTMAELLTQLTNKTRFECEEAHRQKVAALNGLAGLLIIKEEYVDAAEKYRCVLRSVEEYKAELRTDELQQLHTLHNLDELLKAHGSAVAPTLRDSQLSQQAKEMREKYLVKAASSVTVAEEAWSPVRSSISRLKKQLVNGATWWADLIQWANYSELDTELVRKVSEDLTVHKTSPTHISPFRFRESLGLQFLLASHIDELKKSHDALVSRLHMLSGPPSERVVNAAVDCCLRPAGELLKTCAFCKADELFQEYESKLFSFVDKGFDQHASQGDDPMYLLSTRRQGTVGRQRDREGTEESPRASVETMECLRAVWMALREQVSAVDELSMATTRIRLRLEDEPRPDPPQMNILEPHELEPQRIKLTSDQIVAQCMLKKKLGQLLYLKNLAQTQDALTGGLNPEPCPICQKELGARWSVLQCGHCFCLECIHILIEEYSFRGRHRSLKCAICRQRTMHADISYVCTRGRKALEEAEAQVIKVKGDNSTKIEGIVQCLLQIQQQDPTAKCLVFSTWTDVLDVLAGALTLNHIPFRTLHAGHKYQKNLAVFRHDEDVKVLLLPVHSGANGLNLIEATHVLLVEPILNPAQELQAIGRVHRIGQTRPTVVHRFIVRGTIEERMHSLLRHARAPVDCHSAEDTTMTIADLMSLFEETADDPQDDSGQVKRWVR</sequence>
<feature type="compositionally biased region" description="Low complexity" evidence="6">
    <location>
        <begin position="32"/>
        <end position="45"/>
    </location>
</feature>
<dbReference type="PROSITE" id="PS01359">
    <property type="entry name" value="ZF_PHD_1"/>
    <property type="match status" value="1"/>
</dbReference>
<evidence type="ECO:0000256" key="3">
    <source>
        <dbReference type="ARBA" id="ARBA00022801"/>
    </source>
</evidence>
<feature type="compositionally biased region" description="Polar residues" evidence="6">
    <location>
        <begin position="859"/>
        <end position="882"/>
    </location>
</feature>
<dbReference type="PROSITE" id="PS51194">
    <property type="entry name" value="HELICASE_CTER"/>
    <property type="match status" value="1"/>
</dbReference>
<dbReference type="InterPro" id="IPR001965">
    <property type="entry name" value="Znf_PHD"/>
</dbReference>
<dbReference type="Pfam" id="PF00176">
    <property type="entry name" value="SNF2-rel_dom"/>
    <property type="match status" value="1"/>
</dbReference>
<dbReference type="SMART" id="SM00249">
    <property type="entry name" value="PHD"/>
    <property type="match status" value="1"/>
</dbReference>
<feature type="compositionally biased region" description="Polar residues" evidence="6">
    <location>
        <begin position="1003"/>
        <end position="1014"/>
    </location>
</feature>
<dbReference type="Pfam" id="PF13445">
    <property type="entry name" value="zf-RING_UBOX"/>
    <property type="match status" value="1"/>
</dbReference>
<dbReference type="Gene3D" id="3.40.50.10810">
    <property type="entry name" value="Tandem AAA-ATPase domain"/>
    <property type="match status" value="2"/>
</dbReference>
<dbReference type="SUPFAM" id="SSF57850">
    <property type="entry name" value="RING/U-box"/>
    <property type="match status" value="1"/>
</dbReference>
<dbReference type="InterPro" id="IPR001650">
    <property type="entry name" value="Helicase_C-like"/>
</dbReference>
<dbReference type="PANTHER" id="PTHR45865">
    <property type="entry name" value="E3 UBIQUITIN-PROTEIN LIGASE SHPRH FAMILY MEMBER"/>
    <property type="match status" value="1"/>
</dbReference>
<dbReference type="SUPFAM" id="SSF52540">
    <property type="entry name" value="P-loop containing nucleoside triphosphate hydrolases"/>
    <property type="match status" value="3"/>
</dbReference>
<feature type="region of interest" description="Disordered" evidence="6">
    <location>
        <begin position="1"/>
        <end position="66"/>
    </location>
</feature>
<dbReference type="EMBL" id="JAODUO010000103">
    <property type="protein sequence ID" value="KAK2189540.1"/>
    <property type="molecule type" value="Genomic_DNA"/>
</dbReference>
<dbReference type="InterPro" id="IPR013083">
    <property type="entry name" value="Znf_RING/FYVE/PHD"/>
</dbReference>
<dbReference type="SMART" id="SM00184">
    <property type="entry name" value="RING"/>
    <property type="match status" value="1"/>
</dbReference>
<dbReference type="InterPro" id="IPR027417">
    <property type="entry name" value="P-loop_NTPase"/>
</dbReference>
<evidence type="ECO:0000259" key="8">
    <source>
        <dbReference type="PROSITE" id="PS51194"/>
    </source>
</evidence>
<dbReference type="InterPro" id="IPR017907">
    <property type="entry name" value="Znf_RING_CS"/>
</dbReference>
<feature type="domain" description="RING-type" evidence="7">
    <location>
        <begin position="1910"/>
        <end position="1957"/>
    </location>
</feature>
<keyword evidence="4" id="KW-0862">Zinc</keyword>
<feature type="compositionally biased region" description="Basic and acidic residues" evidence="6">
    <location>
        <begin position="1795"/>
        <end position="1806"/>
    </location>
</feature>
<dbReference type="GO" id="GO:0016787">
    <property type="term" value="F:hydrolase activity"/>
    <property type="evidence" value="ECO:0007669"/>
    <property type="project" value="UniProtKB-KW"/>
</dbReference>
<keyword evidence="1" id="KW-0479">Metal-binding</keyword>
<feature type="compositionally biased region" description="Basic and acidic residues" evidence="6">
    <location>
        <begin position="50"/>
        <end position="59"/>
    </location>
</feature>
<keyword evidence="3" id="KW-0378">Hydrolase</keyword>
<dbReference type="Proteomes" id="UP001209878">
    <property type="component" value="Unassembled WGS sequence"/>
</dbReference>
<name>A0AAD9P7L0_RIDPI</name>
<dbReference type="InterPro" id="IPR048686">
    <property type="entry name" value="SHPRH_helical_1st"/>
</dbReference>
<feature type="compositionally biased region" description="Polar residues" evidence="6">
    <location>
        <begin position="1021"/>
        <end position="1033"/>
    </location>
</feature>
<keyword evidence="2 5" id="KW-0863">Zinc-finger</keyword>
<evidence type="ECO:0000259" key="7">
    <source>
        <dbReference type="PROSITE" id="PS50089"/>
    </source>
</evidence>
<feature type="compositionally biased region" description="Polar residues" evidence="6">
    <location>
        <begin position="912"/>
        <end position="941"/>
    </location>
</feature>
<dbReference type="Pfam" id="PF21324">
    <property type="entry name" value="SHPRH_helical-2nd"/>
    <property type="match status" value="1"/>
</dbReference>
<evidence type="ECO:0000313" key="9">
    <source>
        <dbReference type="EMBL" id="KAK2189540.1"/>
    </source>
</evidence>
<protein>
    <recommendedName>
        <fullName evidence="11">E3 ubiquitin-protein ligase SHPRH-like</fullName>
    </recommendedName>
</protein>
<dbReference type="InterPro" id="IPR001841">
    <property type="entry name" value="Znf_RING"/>
</dbReference>
<feature type="region of interest" description="Disordered" evidence="6">
    <location>
        <begin position="798"/>
        <end position="824"/>
    </location>
</feature>
<dbReference type="InterPro" id="IPR048695">
    <property type="entry name" value="SHPRH_helical_2nd"/>
</dbReference>
<dbReference type="PROSITE" id="PS50089">
    <property type="entry name" value="ZF_RING_2"/>
    <property type="match status" value="1"/>
</dbReference>
<evidence type="ECO:0000256" key="6">
    <source>
        <dbReference type="SAM" id="MobiDB-lite"/>
    </source>
</evidence>
<evidence type="ECO:0000256" key="1">
    <source>
        <dbReference type="ARBA" id="ARBA00022723"/>
    </source>
</evidence>
<proteinExistence type="predicted"/>
<dbReference type="SMART" id="SM00490">
    <property type="entry name" value="HELICc"/>
    <property type="match status" value="1"/>
</dbReference>
<dbReference type="PROSITE" id="PS00518">
    <property type="entry name" value="ZF_RING_1"/>
    <property type="match status" value="1"/>
</dbReference>
<dbReference type="InterPro" id="IPR038718">
    <property type="entry name" value="SNF2-like_sf"/>
</dbReference>
<gene>
    <name evidence="9" type="ORF">NP493_103g06002</name>
</gene>
<dbReference type="SMART" id="SM00487">
    <property type="entry name" value="DEXDc"/>
    <property type="match status" value="1"/>
</dbReference>
<dbReference type="PANTHER" id="PTHR45865:SF1">
    <property type="entry name" value="E3 UBIQUITIN-PROTEIN LIGASE SHPRH"/>
    <property type="match status" value="1"/>
</dbReference>
<dbReference type="InterPro" id="IPR000330">
    <property type="entry name" value="SNF2_N"/>
</dbReference>
<dbReference type="GO" id="GO:0061630">
    <property type="term" value="F:ubiquitin protein ligase activity"/>
    <property type="evidence" value="ECO:0007669"/>
    <property type="project" value="TreeGrafter"/>
</dbReference>
<dbReference type="InterPro" id="IPR014001">
    <property type="entry name" value="Helicase_ATP-bd"/>
</dbReference>
<accession>A0AAD9P7L0</accession>
<dbReference type="SUPFAM" id="SSF57903">
    <property type="entry name" value="FYVE/PHD zinc finger"/>
    <property type="match status" value="1"/>
</dbReference>
<evidence type="ECO:0000256" key="5">
    <source>
        <dbReference type="PROSITE-ProRule" id="PRU00175"/>
    </source>
</evidence>
<dbReference type="GO" id="GO:0005634">
    <property type="term" value="C:nucleus"/>
    <property type="evidence" value="ECO:0007669"/>
    <property type="project" value="TreeGrafter"/>
</dbReference>
<evidence type="ECO:0000313" key="10">
    <source>
        <dbReference type="Proteomes" id="UP001209878"/>
    </source>
</evidence>
<dbReference type="GO" id="GO:0005524">
    <property type="term" value="F:ATP binding"/>
    <property type="evidence" value="ECO:0007669"/>
    <property type="project" value="InterPro"/>
</dbReference>
<comment type="caution">
    <text evidence="9">The sequence shown here is derived from an EMBL/GenBank/DDBJ whole genome shotgun (WGS) entry which is preliminary data.</text>
</comment>
<feature type="compositionally biased region" description="Basic residues" evidence="6">
    <location>
        <begin position="1035"/>
        <end position="1047"/>
    </location>
</feature>
<feature type="region of interest" description="Disordered" evidence="6">
    <location>
        <begin position="1788"/>
        <end position="1808"/>
    </location>
</feature>
<dbReference type="GO" id="GO:0008270">
    <property type="term" value="F:zinc ion binding"/>
    <property type="evidence" value="ECO:0007669"/>
    <property type="project" value="UniProtKB-KW"/>
</dbReference>
<dbReference type="GO" id="GO:0006974">
    <property type="term" value="P:DNA damage response"/>
    <property type="evidence" value="ECO:0007669"/>
    <property type="project" value="TreeGrafter"/>
</dbReference>
<reference evidence="9" key="1">
    <citation type="journal article" date="2023" name="Mol. Biol. Evol.">
        <title>Third-Generation Sequencing Reveals the Adaptive Role of the Epigenome in Three Deep-Sea Polychaetes.</title>
        <authorList>
            <person name="Perez M."/>
            <person name="Aroh O."/>
            <person name="Sun Y."/>
            <person name="Lan Y."/>
            <person name="Juniper S.K."/>
            <person name="Young C.R."/>
            <person name="Angers B."/>
            <person name="Qian P.Y."/>
        </authorList>
    </citation>
    <scope>NUCLEOTIDE SEQUENCE</scope>
    <source>
        <strain evidence="9">R07B-5</strain>
    </source>
</reference>
<dbReference type="Pfam" id="PF00271">
    <property type="entry name" value="Helicase_C"/>
    <property type="match status" value="1"/>
</dbReference>
<feature type="region of interest" description="Disordered" evidence="6">
    <location>
        <begin position="859"/>
        <end position="941"/>
    </location>
</feature>
<dbReference type="Gene3D" id="3.40.50.300">
    <property type="entry name" value="P-loop containing nucleotide triphosphate hydrolases"/>
    <property type="match status" value="1"/>
</dbReference>
<dbReference type="CDD" id="cd18793">
    <property type="entry name" value="SF2_C_SNF"/>
    <property type="match status" value="1"/>
</dbReference>
<dbReference type="InterPro" id="IPR049730">
    <property type="entry name" value="SNF2/RAD54-like_C"/>
</dbReference>
<feature type="region of interest" description="Disordered" evidence="6">
    <location>
        <begin position="989"/>
        <end position="1137"/>
    </location>
</feature>
<dbReference type="FunFam" id="3.40.50.10810:FF:000013">
    <property type="entry name" value="E3 ubiquitin-protein ligase SHPRH isoform X2"/>
    <property type="match status" value="1"/>
</dbReference>
<feature type="compositionally biased region" description="Basic residues" evidence="6">
    <location>
        <begin position="1101"/>
        <end position="1113"/>
    </location>
</feature>
<keyword evidence="10" id="KW-1185">Reference proteome</keyword>
<dbReference type="CDD" id="cd15547">
    <property type="entry name" value="PHD_SHPRH"/>
    <property type="match status" value="1"/>
</dbReference>
<dbReference type="GO" id="GO:0000209">
    <property type="term" value="P:protein polyubiquitination"/>
    <property type="evidence" value="ECO:0007669"/>
    <property type="project" value="TreeGrafter"/>
</dbReference>
<dbReference type="InterPro" id="IPR027370">
    <property type="entry name" value="Znf-RING_euk"/>
</dbReference>
<dbReference type="InterPro" id="IPR011011">
    <property type="entry name" value="Znf_FYVE_PHD"/>
</dbReference>
<feature type="compositionally biased region" description="Basic residues" evidence="6">
    <location>
        <begin position="884"/>
        <end position="898"/>
    </location>
</feature>
<dbReference type="Pfam" id="PF21325">
    <property type="entry name" value="SHPRH_helical-1st"/>
    <property type="match status" value="1"/>
</dbReference>
<feature type="compositionally biased region" description="Basic residues" evidence="6">
    <location>
        <begin position="1068"/>
        <end position="1080"/>
    </location>
</feature>
<dbReference type="CDD" id="cd18070">
    <property type="entry name" value="DEXQc_SHPRH"/>
    <property type="match status" value="1"/>
</dbReference>